<dbReference type="AlphaFoldDB" id="A0A6V8U152"/>
<sequence length="22" mass="2558">MLAFTLRFIKNKRYFAILAGAL</sequence>
<organism evidence="1">
    <name type="scientific">Salmonella infantis</name>
    <dbReference type="NCBI Taxonomy" id="595"/>
    <lineage>
        <taxon>Bacteria</taxon>
        <taxon>Pseudomonadati</taxon>
        <taxon>Pseudomonadota</taxon>
        <taxon>Gammaproteobacteria</taxon>
        <taxon>Enterobacterales</taxon>
        <taxon>Enterobacteriaceae</taxon>
        <taxon>Salmonella</taxon>
    </lineage>
</organism>
<reference evidence="1" key="2">
    <citation type="submission" date="2019-10" db="EMBL/GenBank/DDBJ databases">
        <authorList>
            <consortium name="NCBI Pathogen Detection Project"/>
        </authorList>
    </citation>
    <scope>NUCLEOTIDE SEQUENCE</scope>
    <source>
        <strain evidence="1">11-3383</strain>
    </source>
</reference>
<dbReference type="EMBL" id="DAAAAI010000045">
    <property type="protein sequence ID" value="HAA0015606.1"/>
    <property type="molecule type" value="Genomic_DNA"/>
</dbReference>
<feature type="non-terminal residue" evidence="1">
    <location>
        <position position="22"/>
    </location>
</feature>
<protein>
    <submittedName>
        <fullName evidence="1">Histidine phosphatase family protein</fullName>
    </submittedName>
</protein>
<proteinExistence type="predicted"/>
<evidence type="ECO:0000313" key="1">
    <source>
        <dbReference type="EMBL" id="HAA0015606.1"/>
    </source>
</evidence>
<accession>A0A6V8U152</accession>
<name>A0A6V8U152_SALIN</name>
<comment type="caution">
    <text evidence="1">The sequence shown here is derived from an EMBL/GenBank/DDBJ whole genome shotgun (WGS) entry which is preliminary data.</text>
</comment>
<reference evidence="1" key="1">
    <citation type="journal article" date="2018" name="Genome Biol.">
        <title>SKESA: strategic k-mer extension for scrupulous assemblies.</title>
        <authorList>
            <person name="Souvorov A."/>
            <person name="Agarwala R."/>
            <person name="Lipman D.J."/>
        </authorList>
    </citation>
    <scope>NUCLEOTIDE SEQUENCE</scope>
    <source>
        <strain evidence="1">11-3383</strain>
    </source>
</reference>
<gene>
    <name evidence="1" type="ORF">GDG78_14065</name>
</gene>